<feature type="non-terminal residue" evidence="1">
    <location>
        <position position="126"/>
    </location>
</feature>
<evidence type="ECO:0000313" key="2">
    <source>
        <dbReference type="Proteomes" id="UP001230504"/>
    </source>
</evidence>
<accession>A0AAD8UWI2</accession>
<dbReference type="GeneID" id="85437522"/>
<gene>
    <name evidence="1" type="ORF">LY79DRAFT_484032</name>
</gene>
<dbReference type="Proteomes" id="UP001230504">
    <property type="component" value="Unassembled WGS sequence"/>
</dbReference>
<sequence length="126" mass="14338">DRLSFIFRTRTLAELLSVSRYNKALWWPSDKILIKSFLAFYRLSPSDIKSLKGAPSTKTIRCRVDAAGPRQRPGQDADLHQLAAWMNVDLPSLSNNEWAAISGKVLSSLEYTIAKVAKEHCLVRYW</sequence>
<protein>
    <submittedName>
        <fullName evidence="1">Uncharacterized protein</fullName>
    </submittedName>
</protein>
<dbReference type="RefSeq" id="XP_060407779.1">
    <property type="nucleotide sequence ID" value="XM_060553282.1"/>
</dbReference>
<keyword evidence="2" id="KW-1185">Reference proteome</keyword>
<evidence type="ECO:0000313" key="1">
    <source>
        <dbReference type="EMBL" id="KAK1569550.1"/>
    </source>
</evidence>
<organism evidence="1 2">
    <name type="scientific">Colletotrichum navitas</name>
    <dbReference type="NCBI Taxonomy" id="681940"/>
    <lineage>
        <taxon>Eukaryota</taxon>
        <taxon>Fungi</taxon>
        <taxon>Dikarya</taxon>
        <taxon>Ascomycota</taxon>
        <taxon>Pezizomycotina</taxon>
        <taxon>Sordariomycetes</taxon>
        <taxon>Hypocreomycetidae</taxon>
        <taxon>Glomerellales</taxon>
        <taxon>Glomerellaceae</taxon>
        <taxon>Colletotrichum</taxon>
        <taxon>Colletotrichum graminicola species complex</taxon>
    </lineage>
</organism>
<reference evidence="1" key="1">
    <citation type="submission" date="2021-06" db="EMBL/GenBank/DDBJ databases">
        <title>Comparative genomics, transcriptomics and evolutionary studies reveal genomic signatures of adaptation to plant cell wall in hemibiotrophic fungi.</title>
        <authorList>
            <consortium name="DOE Joint Genome Institute"/>
            <person name="Baroncelli R."/>
            <person name="Diaz J.F."/>
            <person name="Benocci T."/>
            <person name="Peng M."/>
            <person name="Battaglia E."/>
            <person name="Haridas S."/>
            <person name="Andreopoulos W."/>
            <person name="Labutti K."/>
            <person name="Pangilinan J."/>
            <person name="Floch G.L."/>
            <person name="Makela M.R."/>
            <person name="Henrissat B."/>
            <person name="Grigoriev I.V."/>
            <person name="Crouch J.A."/>
            <person name="De Vries R.P."/>
            <person name="Sukno S.A."/>
            <person name="Thon M.R."/>
        </authorList>
    </citation>
    <scope>NUCLEOTIDE SEQUENCE</scope>
    <source>
        <strain evidence="1">CBS 125086</strain>
    </source>
</reference>
<feature type="non-terminal residue" evidence="1">
    <location>
        <position position="1"/>
    </location>
</feature>
<dbReference type="AlphaFoldDB" id="A0AAD8UWI2"/>
<comment type="caution">
    <text evidence="1">The sequence shown here is derived from an EMBL/GenBank/DDBJ whole genome shotgun (WGS) entry which is preliminary data.</text>
</comment>
<dbReference type="EMBL" id="JAHLJV010000130">
    <property type="protein sequence ID" value="KAK1569550.1"/>
    <property type="molecule type" value="Genomic_DNA"/>
</dbReference>
<name>A0AAD8UWI2_9PEZI</name>
<proteinExistence type="predicted"/>